<evidence type="ECO:0000256" key="1">
    <source>
        <dbReference type="SAM" id="MobiDB-lite"/>
    </source>
</evidence>
<keyword evidence="3" id="KW-1185">Reference proteome</keyword>
<evidence type="ECO:0000313" key="2">
    <source>
        <dbReference type="EMBL" id="KAJ4343166.1"/>
    </source>
</evidence>
<reference evidence="2" key="1">
    <citation type="submission" date="2022-10" db="EMBL/GenBank/DDBJ databases">
        <title>Tapping the CABI collections for fungal endophytes: first genome assemblies for Collariella, Neodidymelliopsis, Ascochyta clinopodiicola, Didymella pomorum, Didymosphaeria variabile, Neocosmospora piperis and Neocucurbitaria cava.</title>
        <authorList>
            <person name="Hill R."/>
        </authorList>
    </citation>
    <scope>NUCLEOTIDE SEQUENCE</scope>
    <source>
        <strain evidence="2">IMI 360193</strain>
    </source>
</reference>
<evidence type="ECO:0000313" key="3">
    <source>
        <dbReference type="Proteomes" id="UP001140562"/>
    </source>
</evidence>
<dbReference type="Proteomes" id="UP001140562">
    <property type="component" value="Unassembled WGS sequence"/>
</dbReference>
<organism evidence="2 3">
    <name type="scientific">Didymella glomerata</name>
    <dbReference type="NCBI Taxonomy" id="749621"/>
    <lineage>
        <taxon>Eukaryota</taxon>
        <taxon>Fungi</taxon>
        <taxon>Dikarya</taxon>
        <taxon>Ascomycota</taxon>
        <taxon>Pezizomycotina</taxon>
        <taxon>Dothideomycetes</taxon>
        <taxon>Pleosporomycetidae</taxon>
        <taxon>Pleosporales</taxon>
        <taxon>Pleosporineae</taxon>
        <taxon>Didymellaceae</taxon>
        <taxon>Didymella</taxon>
    </lineage>
</organism>
<dbReference type="InterPro" id="IPR021858">
    <property type="entry name" value="Fun_TF"/>
</dbReference>
<accession>A0A9W8X7J5</accession>
<comment type="caution">
    <text evidence="2">The sequence shown here is derived from an EMBL/GenBank/DDBJ whole genome shotgun (WGS) entry which is preliminary data.</text>
</comment>
<dbReference type="AlphaFoldDB" id="A0A9W8X7J5"/>
<feature type="region of interest" description="Disordered" evidence="1">
    <location>
        <begin position="31"/>
        <end position="95"/>
    </location>
</feature>
<dbReference type="PANTHER" id="PTHR37540">
    <property type="entry name" value="TRANSCRIPTION FACTOR (ACR-2), PUTATIVE-RELATED-RELATED"/>
    <property type="match status" value="1"/>
</dbReference>
<proteinExistence type="predicted"/>
<protein>
    <submittedName>
        <fullName evidence="2">Uncharacterized protein</fullName>
    </submittedName>
</protein>
<dbReference type="OrthoDB" id="4159781at2759"/>
<sequence length="341" mass="37591">MEGQDQTAKALSRSQPIVPIQQEFLFVDASEAKASRQGRRNARSFVMQKARRERPWSTSKQAAKQRAQGSASPRSAGTPNPLSTPNTASSSPTLESDHNSYFPAFEHTSTGVFHRGICLNCQIFVVRHGQTLCPKCILLSPTGSVREPNNGTLDPFRASALMLDKGMSELLDHFIHEMVPGVIGVDVRRKSTLMKSEWFDTALSNEGFMHSLLSTAALHMFIFGKGTVQAILDHRAKAISAVNKALSTQDRAVRFSDATLGAVFNLLTVEEGLMMPVFEDEIPYDEQPNAMDMHLNGLREMLNLRGGLKAVGTNRILQAFILWYVTPHFGIMAQNGLANAY</sequence>
<dbReference type="EMBL" id="JAPEUV010000003">
    <property type="protein sequence ID" value="KAJ4343166.1"/>
    <property type="molecule type" value="Genomic_DNA"/>
</dbReference>
<name>A0A9W8X7J5_9PLEO</name>
<gene>
    <name evidence="2" type="ORF">N0V87_000388</name>
</gene>
<dbReference type="PANTHER" id="PTHR37540:SF5">
    <property type="entry name" value="TRANSCRIPTION FACTOR DOMAIN-CONTAINING PROTEIN"/>
    <property type="match status" value="1"/>
</dbReference>
<feature type="compositionally biased region" description="Polar residues" evidence="1">
    <location>
        <begin position="56"/>
        <end position="94"/>
    </location>
</feature>
<dbReference type="Pfam" id="PF11951">
    <property type="entry name" value="Fungal_trans_2"/>
    <property type="match status" value="1"/>
</dbReference>